<evidence type="ECO:0000313" key="2">
    <source>
        <dbReference type="Proteomes" id="UP000217343"/>
    </source>
</evidence>
<keyword evidence="2" id="KW-1185">Reference proteome</keyword>
<dbReference type="EMBL" id="CP022203">
    <property type="protein sequence ID" value="ATB45918.1"/>
    <property type="molecule type" value="Genomic_DNA"/>
</dbReference>
<sequence>MARFTVVLDGGDLVPRICQDLRAPGVSPVSAVERALEAYLFERFEERLRERLCKPPVVRLPEYFRSRFATLPALVDSGYDTWYMEVRFSTLPGDVVEAVEIEATGLEVRPISYGFGIERTTQMSVRSLKRQTNHCFRINHLVLPGSLFRKILDRLRDDGDHQQPLIASFNPGRLLQGYRSVSFDHMLTGVRVFCSCAKAAHAQMLSEAANLKPRYADGSWPHQVEELLAPAVYQEGVCHLCVARAGAAERLRRYGTSIETGFAAYVDQVRIDMKSDEKTARAEVQQVLGLSRWVREAALYGVIRDLFPNYRVLRENSPSWLGRMRLDIFLPELNLAVEHQGEQHYRPLEVFGGERAFAQTKERDALKKRLCDEHGVAVVYVRYDASISKGAMRQRLQRFLKEK</sequence>
<evidence type="ECO:0000313" key="1">
    <source>
        <dbReference type="EMBL" id="ATB45918.1"/>
    </source>
</evidence>
<dbReference type="AlphaFoldDB" id="A0A250JQH6"/>
<proteinExistence type="predicted"/>
<reference evidence="1 2" key="1">
    <citation type="submission" date="2017-06" db="EMBL/GenBank/DDBJ databases">
        <title>Sequencing and comparative analysis of myxobacterial genomes.</title>
        <authorList>
            <person name="Rupp O."/>
            <person name="Goesmann A."/>
            <person name="Sogaard-Andersen L."/>
        </authorList>
    </citation>
    <scope>NUCLEOTIDE SEQUENCE [LARGE SCALE GENOMIC DNA]</scope>
    <source>
        <strain evidence="1 2">DSM 14697</strain>
    </source>
</reference>
<protein>
    <submittedName>
        <fullName evidence="1">Uncharacterized protein</fullName>
    </submittedName>
</protein>
<dbReference type="Gene3D" id="3.40.960.10">
    <property type="entry name" value="VSR Endonuclease"/>
    <property type="match status" value="1"/>
</dbReference>
<gene>
    <name evidence="1" type="ORF">MYMAC_001506</name>
</gene>
<accession>A0A250JQH6</accession>
<name>A0A250JQH6_9BACT</name>
<dbReference type="Proteomes" id="UP000217343">
    <property type="component" value="Chromosome"/>
</dbReference>
<organism evidence="1 2">
    <name type="scientific">Corallococcus macrosporus DSM 14697</name>
    <dbReference type="NCBI Taxonomy" id="1189310"/>
    <lineage>
        <taxon>Bacteria</taxon>
        <taxon>Pseudomonadati</taxon>
        <taxon>Myxococcota</taxon>
        <taxon>Myxococcia</taxon>
        <taxon>Myxococcales</taxon>
        <taxon>Cystobacterineae</taxon>
        <taxon>Myxococcaceae</taxon>
        <taxon>Corallococcus</taxon>
    </lineage>
</organism>
<dbReference type="KEGG" id="mmas:MYMAC_001506"/>